<reference evidence="8" key="1">
    <citation type="submission" date="2016-11" db="EMBL/GenBank/DDBJ databases">
        <title>Mesorhizobium oceanicum sp. nov., isolated from deep seawater in South China Sea.</title>
        <authorList>
            <person name="Fu G.-Y."/>
        </authorList>
    </citation>
    <scope>NUCLEOTIDE SEQUENCE [LARGE SCALE GENOMIC DNA]</scope>
    <source>
        <strain evidence="8">B7</strain>
    </source>
</reference>
<dbReference type="Proteomes" id="UP000182840">
    <property type="component" value="Chromosome"/>
</dbReference>
<evidence type="ECO:0000256" key="3">
    <source>
        <dbReference type="ARBA" id="ARBA00022448"/>
    </source>
</evidence>
<comment type="similarity">
    <text evidence="2">Belongs to the ABC transporter superfamily.</text>
</comment>
<dbReference type="KEGG" id="meso:BSQ44_11340"/>
<dbReference type="InterPro" id="IPR003439">
    <property type="entry name" value="ABC_transporter-like_ATP-bd"/>
</dbReference>
<name>A0A1L3SR45_9HYPH</name>
<feature type="domain" description="ABC transporter" evidence="6">
    <location>
        <begin position="12"/>
        <end position="255"/>
    </location>
</feature>
<evidence type="ECO:0000256" key="5">
    <source>
        <dbReference type="ARBA" id="ARBA00022840"/>
    </source>
</evidence>
<organism evidence="7 8">
    <name type="scientific">Aquibium oceanicum</name>
    <dbReference type="NCBI Taxonomy" id="1670800"/>
    <lineage>
        <taxon>Bacteria</taxon>
        <taxon>Pseudomonadati</taxon>
        <taxon>Pseudomonadota</taxon>
        <taxon>Alphaproteobacteria</taxon>
        <taxon>Hyphomicrobiales</taxon>
        <taxon>Phyllobacteriaceae</taxon>
        <taxon>Aquibium</taxon>
    </lineage>
</organism>
<dbReference type="EMBL" id="CP018171">
    <property type="protein sequence ID" value="APH71893.1"/>
    <property type="molecule type" value="Genomic_DNA"/>
</dbReference>
<dbReference type="GO" id="GO:0016887">
    <property type="term" value="F:ATP hydrolysis activity"/>
    <property type="evidence" value="ECO:0007669"/>
    <property type="project" value="InterPro"/>
</dbReference>
<keyword evidence="3" id="KW-0813">Transport</keyword>
<evidence type="ECO:0000256" key="1">
    <source>
        <dbReference type="ARBA" id="ARBA00004417"/>
    </source>
</evidence>
<dbReference type="Gene3D" id="3.40.50.300">
    <property type="entry name" value="P-loop containing nucleotide triphosphate hydrolases"/>
    <property type="match status" value="1"/>
</dbReference>
<dbReference type="InterPro" id="IPR017871">
    <property type="entry name" value="ABC_transporter-like_CS"/>
</dbReference>
<keyword evidence="5" id="KW-0067">ATP-binding</keyword>
<keyword evidence="8" id="KW-1185">Reference proteome</keyword>
<evidence type="ECO:0000313" key="7">
    <source>
        <dbReference type="EMBL" id="APH71893.1"/>
    </source>
</evidence>
<protein>
    <recommendedName>
        <fullName evidence="6">ABC transporter domain-containing protein</fullName>
    </recommendedName>
</protein>
<dbReference type="RefSeq" id="WP_072604122.1">
    <property type="nucleotide sequence ID" value="NZ_CP018171.1"/>
</dbReference>
<evidence type="ECO:0000256" key="4">
    <source>
        <dbReference type="ARBA" id="ARBA00022741"/>
    </source>
</evidence>
<dbReference type="PROSITE" id="PS00211">
    <property type="entry name" value="ABC_TRANSPORTER_1"/>
    <property type="match status" value="1"/>
</dbReference>
<dbReference type="STRING" id="1670800.BSQ44_11340"/>
<dbReference type="InterPro" id="IPR027417">
    <property type="entry name" value="P-loop_NTPase"/>
</dbReference>
<comment type="subcellular location">
    <subcellularLocation>
        <location evidence="1">Cell inner membrane</location>
        <topology evidence="1">Peripheral membrane protein</topology>
    </subcellularLocation>
</comment>
<dbReference type="InterPro" id="IPR013563">
    <property type="entry name" value="Oligopep_ABC_C"/>
</dbReference>
<evidence type="ECO:0000259" key="6">
    <source>
        <dbReference type="PROSITE" id="PS50893"/>
    </source>
</evidence>
<evidence type="ECO:0000313" key="8">
    <source>
        <dbReference type="Proteomes" id="UP000182840"/>
    </source>
</evidence>
<dbReference type="FunFam" id="3.40.50.300:FF:000016">
    <property type="entry name" value="Oligopeptide ABC transporter ATP-binding component"/>
    <property type="match status" value="1"/>
</dbReference>
<dbReference type="GO" id="GO:0005524">
    <property type="term" value="F:ATP binding"/>
    <property type="evidence" value="ECO:0007669"/>
    <property type="project" value="UniProtKB-KW"/>
</dbReference>
<dbReference type="InterPro" id="IPR050319">
    <property type="entry name" value="ABC_transp_ATP-bind"/>
</dbReference>
<dbReference type="CDD" id="cd03257">
    <property type="entry name" value="ABC_NikE_OppD_transporters"/>
    <property type="match status" value="1"/>
</dbReference>
<proteinExistence type="inferred from homology"/>
<dbReference type="InterPro" id="IPR003593">
    <property type="entry name" value="AAA+_ATPase"/>
</dbReference>
<dbReference type="SUPFAM" id="SSF52540">
    <property type="entry name" value="P-loop containing nucleoside triphosphate hydrolases"/>
    <property type="match status" value="1"/>
</dbReference>
<dbReference type="GO" id="GO:0005886">
    <property type="term" value="C:plasma membrane"/>
    <property type="evidence" value="ECO:0007669"/>
    <property type="project" value="UniProtKB-SubCell"/>
</dbReference>
<dbReference type="GO" id="GO:0015833">
    <property type="term" value="P:peptide transport"/>
    <property type="evidence" value="ECO:0007669"/>
    <property type="project" value="InterPro"/>
</dbReference>
<gene>
    <name evidence="7" type="ORF">BSQ44_11340</name>
</gene>
<sequence>MSEGPIADFSAVRKEFTVSKGLFDKRKVVAVDGIDLALEGRESVGIVGESGSGKSTVGRLLLGLIAPSAGKVLIEGRDLAALSRSEMRSLRSQVQIVFQNPHTSLHPRMMVSRALAEPLHIQGGFGRDEIAARVRRMVDTIGLPQSFLGRYPHELSGGQKQRICIARALMLNPRILVLDEPTSALDVSVQAQILEFLQSLRDEFGLTYLFISHNLAVVQAICSRVLVMYRGKIVEQGQTREILETPNHPYTKRLLAATLEPSPEATLPRMKEEEPAPV</sequence>
<keyword evidence="4" id="KW-0547">Nucleotide-binding</keyword>
<dbReference type="Pfam" id="PF00005">
    <property type="entry name" value="ABC_tran"/>
    <property type="match status" value="1"/>
</dbReference>
<dbReference type="SMART" id="SM00382">
    <property type="entry name" value="AAA"/>
    <property type="match status" value="1"/>
</dbReference>
<evidence type="ECO:0000256" key="2">
    <source>
        <dbReference type="ARBA" id="ARBA00005417"/>
    </source>
</evidence>
<dbReference type="PANTHER" id="PTHR43776">
    <property type="entry name" value="TRANSPORT ATP-BINDING PROTEIN"/>
    <property type="match status" value="1"/>
</dbReference>
<dbReference type="Pfam" id="PF08352">
    <property type="entry name" value="oligo_HPY"/>
    <property type="match status" value="1"/>
</dbReference>
<dbReference type="PROSITE" id="PS50893">
    <property type="entry name" value="ABC_TRANSPORTER_2"/>
    <property type="match status" value="1"/>
</dbReference>
<dbReference type="AlphaFoldDB" id="A0A1L3SR45"/>
<accession>A0A1L3SR45</accession>
<dbReference type="GO" id="GO:0055085">
    <property type="term" value="P:transmembrane transport"/>
    <property type="evidence" value="ECO:0007669"/>
    <property type="project" value="UniProtKB-ARBA"/>
</dbReference>